<dbReference type="GeneID" id="68615495"/>
<dbReference type="InterPro" id="IPR029063">
    <property type="entry name" value="SAM-dependent_MTases_sf"/>
</dbReference>
<keyword evidence="3" id="KW-1185">Reference proteome</keyword>
<protein>
    <recommendedName>
        <fullName evidence="1">Methyltransferase domain-containing protein</fullName>
    </recommendedName>
</protein>
<organism evidence="2 3">
    <name type="scientific">Haladaptatus pallidirubidus</name>
    <dbReference type="NCBI Taxonomy" id="1008152"/>
    <lineage>
        <taxon>Archaea</taxon>
        <taxon>Methanobacteriati</taxon>
        <taxon>Methanobacteriota</taxon>
        <taxon>Stenosarchaea group</taxon>
        <taxon>Halobacteria</taxon>
        <taxon>Halobacteriales</taxon>
        <taxon>Haladaptataceae</taxon>
        <taxon>Haladaptatus</taxon>
    </lineage>
</organism>
<gene>
    <name evidence="2" type="ORF">GCM10025751_27170</name>
</gene>
<dbReference type="CDD" id="cd02440">
    <property type="entry name" value="AdoMet_MTases"/>
    <property type="match status" value="1"/>
</dbReference>
<dbReference type="Pfam" id="PF13649">
    <property type="entry name" value="Methyltransf_25"/>
    <property type="match status" value="1"/>
</dbReference>
<comment type="caution">
    <text evidence="2">The sequence shown here is derived from an EMBL/GenBank/DDBJ whole genome shotgun (WGS) entry which is preliminary data.</text>
</comment>
<evidence type="ECO:0000313" key="2">
    <source>
        <dbReference type="EMBL" id="GAA5051723.1"/>
    </source>
</evidence>
<dbReference type="EMBL" id="BAABKX010000009">
    <property type="protein sequence ID" value="GAA5051723.1"/>
    <property type="molecule type" value="Genomic_DNA"/>
</dbReference>
<dbReference type="Gene3D" id="3.40.50.150">
    <property type="entry name" value="Vaccinia Virus protein VP39"/>
    <property type="match status" value="1"/>
</dbReference>
<evidence type="ECO:0000259" key="1">
    <source>
        <dbReference type="Pfam" id="PF13649"/>
    </source>
</evidence>
<reference evidence="2 3" key="1">
    <citation type="journal article" date="2019" name="Int. J. Syst. Evol. Microbiol.">
        <title>The Global Catalogue of Microorganisms (GCM) 10K type strain sequencing project: providing services to taxonomists for standard genome sequencing and annotation.</title>
        <authorList>
            <consortium name="The Broad Institute Genomics Platform"/>
            <consortium name="The Broad Institute Genome Sequencing Center for Infectious Disease"/>
            <person name="Wu L."/>
            <person name="Ma J."/>
        </authorList>
    </citation>
    <scope>NUCLEOTIDE SEQUENCE [LARGE SCALE GENOMIC DNA]</scope>
    <source>
        <strain evidence="2 3">JCM 17504</strain>
    </source>
</reference>
<dbReference type="AlphaFoldDB" id="A0AAV3UID6"/>
<sequence length="239" mass="25643">MDIPQTVTSALADQPVTGAVCLEAGAGFGNMTAGLLAADASHVYAVTDNPEHANAVHERIDSDEAERTAILEADLCRLPIDNDSVEIITAHGLFNVLEPASLEFVAAELTRVAAPGCHLIINDYNPPPDDAAIRELFALENAATEIATGRPALTFYPEVVLRRLFMGYGWKFDSKQILLEPVPWTASHIEAHTSATLSMSSRLPNELDECLASEAERIATVIGEESAGTMYCVALRLLA</sequence>
<accession>A0AAV3UID6</accession>
<evidence type="ECO:0000313" key="3">
    <source>
        <dbReference type="Proteomes" id="UP001501729"/>
    </source>
</evidence>
<dbReference type="Proteomes" id="UP001501729">
    <property type="component" value="Unassembled WGS sequence"/>
</dbReference>
<dbReference type="SUPFAM" id="SSF53335">
    <property type="entry name" value="S-adenosyl-L-methionine-dependent methyltransferases"/>
    <property type="match status" value="1"/>
</dbReference>
<name>A0AAV3UID6_9EURY</name>
<dbReference type="RefSeq" id="WP_227777378.1">
    <property type="nucleotide sequence ID" value="NZ_BAABKX010000009.1"/>
</dbReference>
<dbReference type="InterPro" id="IPR041698">
    <property type="entry name" value="Methyltransf_25"/>
</dbReference>
<proteinExistence type="predicted"/>
<feature type="domain" description="Methyltransferase" evidence="1">
    <location>
        <begin position="22"/>
        <end position="116"/>
    </location>
</feature>